<dbReference type="Pfam" id="PF03448">
    <property type="entry name" value="MgtE_N"/>
    <property type="match status" value="1"/>
</dbReference>
<dbReference type="Pfam" id="PF00571">
    <property type="entry name" value="CBS"/>
    <property type="match status" value="1"/>
</dbReference>
<evidence type="ECO:0000313" key="7">
    <source>
        <dbReference type="EMBL" id="CAB5044066.1"/>
    </source>
</evidence>
<dbReference type="InterPro" id="IPR038076">
    <property type="entry name" value="MgtE_N_sf"/>
</dbReference>
<evidence type="ECO:0000313" key="2">
    <source>
        <dbReference type="EMBL" id="CAB4693719.1"/>
    </source>
</evidence>
<dbReference type="SUPFAM" id="SSF54631">
    <property type="entry name" value="CBS-domain pair"/>
    <property type="match status" value="1"/>
</dbReference>
<proteinExistence type="predicted"/>
<dbReference type="EMBL" id="CAFBOQ010000001">
    <property type="protein sequence ID" value="CAB4975256.1"/>
    <property type="molecule type" value="Genomic_DNA"/>
</dbReference>
<dbReference type="InterPro" id="IPR000644">
    <property type="entry name" value="CBS_dom"/>
</dbReference>
<reference evidence="2" key="1">
    <citation type="submission" date="2020-05" db="EMBL/GenBank/DDBJ databases">
        <authorList>
            <person name="Chiriac C."/>
            <person name="Salcher M."/>
            <person name="Ghai R."/>
            <person name="Kavagutti S V."/>
        </authorList>
    </citation>
    <scope>NUCLEOTIDE SEQUENCE</scope>
</reference>
<evidence type="ECO:0000313" key="5">
    <source>
        <dbReference type="EMBL" id="CAB4853948.1"/>
    </source>
</evidence>
<dbReference type="InterPro" id="IPR046342">
    <property type="entry name" value="CBS_dom_sf"/>
</dbReference>
<gene>
    <name evidence="2" type="ORF">UFOPK2627_00062</name>
    <name evidence="3" type="ORF">UFOPK2879_00037</name>
    <name evidence="4" type="ORF">UFOPK3078_00091</name>
    <name evidence="5" type="ORF">UFOPK3288_00156</name>
    <name evidence="6" type="ORF">UFOPK3990_00046</name>
    <name evidence="7" type="ORF">UFOPK4245_00062</name>
    <name evidence="8" type="ORF">UFOPK4337_00180</name>
</gene>
<sequence length="459" mass="50091">MRSLSADTISTMKSPTKKPIARVVNRVERAVGRRDLVLARKSIRDSVVSLAGLLGCPVRNEDGREIGRLVDVVVRHGQDAYPPVSGLIVKVGLRKSFIDGARIAKLGRNEIQLSSTTINLTDYKRRSDESLLDADVLDHQIVDVNGLRVVRSSDLYLAPLDKEIRVVGVDISFVTFLRRIFPGALGRRATPQHVLDWATVASLADTSGVVKTSGSKTALSQLRPADLADLIEDLAGREQNALIEMLDPELAADALEEMEDEELQGLLRGLSEGRAAELLSRMEPDESAEVLRDLDDEHREDILKAMDSKMAKQLRQLIAFDETLAGGIMTSHMVFAQENETVNQALVRLVENRDRDVSDGVIMVDSKGKLMDHIAIIELVAAKPTALLSTLMGPPYPTAVNIDSPLEEVIEEFSNNRGASIVVIDEKGKPVGRILADDLVDALKPEEQHGLSKGTGALS</sequence>
<dbReference type="EMBL" id="CAEZZN010000001">
    <property type="protein sequence ID" value="CAB4758079.1"/>
    <property type="molecule type" value="Genomic_DNA"/>
</dbReference>
<dbReference type="PANTHER" id="PTHR43773:SF1">
    <property type="entry name" value="MAGNESIUM TRANSPORTER MGTE"/>
    <property type="match status" value="1"/>
</dbReference>
<evidence type="ECO:0000313" key="4">
    <source>
        <dbReference type="EMBL" id="CAB4796889.1"/>
    </source>
</evidence>
<dbReference type="EMBL" id="CAFBQM010000004">
    <property type="protein sequence ID" value="CAB5052690.1"/>
    <property type="molecule type" value="Genomic_DNA"/>
</dbReference>
<dbReference type="AlphaFoldDB" id="A0A6J6P475"/>
<evidence type="ECO:0000259" key="1">
    <source>
        <dbReference type="PROSITE" id="PS51371"/>
    </source>
</evidence>
<accession>A0A6J6P475</accession>
<name>A0A6J6P475_9ZZZZ</name>
<feature type="domain" description="CBS" evidence="1">
    <location>
        <begin position="392"/>
        <end position="451"/>
    </location>
</feature>
<evidence type="ECO:0000313" key="8">
    <source>
        <dbReference type="EMBL" id="CAB5052690.1"/>
    </source>
</evidence>
<evidence type="ECO:0000313" key="3">
    <source>
        <dbReference type="EMBL" id="CAB4758079.1"/>
    </source>
</evidence>
<dbReference type="InterPro" id="IPR006669">
    <property type="entry name" value="MgtE_transporter"/>
</dbReference>
<organism evidence="2">
    <name type="scientific">freshwater metagenome</name>
    <dbReference type="NCBI Taxonomy" id="449393"/>
    <lineage>
        <taxon>unclassified sequences</taxon>
        <taxon>metagenomes</taxon>
        <taxon>ecological metagenomes</taxon>
    </lineage>
</organism>
<dbReference type="PANTHER" id="PTHR43773">
    <property type="entry name" value="MAGNESIUM TRANSPORTER MGTE"/>
    <property type="match status" value="1"/>
</dbReference>
<dbReference type="Gene3D" id="1.25.60.10">
    <property type="entry name" value="MgtE N-terminal domain-like"/>
    <property type="match status" value="1"/>
</dbReference>
<dbReference type="InterPro" id="IPR006668">
    <property type="entry name" value="Mg_transptr_MgtE_intracell_dom"/>
</dbReference>
<dbReference type="EMBL" id="CAFBLC010000003">
    <property type="protein sequence ID" value="CAB4853948.1"/>
    <property type="molecule type" value="Genomic_DNA"/>
</dbReference>
<evidence type="ECO:0000313" key="6">
    <source>
        <dbReference type="EMBL" id="CAB4975256.1"/>
    </source>
</evidence>
<dbReference type="EMBL" id="CAFAAU010000001">
    <property type="protein sequence ID" value="CAB4796889.1"/>
    <property type="molecule type" value="Genomic_DNA"/>
</dbReference>
<dbReference type="SMART" id="SM00924">
    <property type="entry name" value="MgtE_N"/>
    <property type="match status" value="1"/>
</dbReference>
<dbReference type="EMBL" id="CAEZYA010000001">
    <property type="protein sequence ID" value="CAB4693719.1"/>
    <property type="molecule type" value="Genomic_DNA"/>
</dbReference>
<dbReference type="GO" id="GO:0015095">
    <property type="term" value="F:magnesium ion transmembrane transporter activity"/>
    <property type="evidence" value="ECO:0007669"/>
    <property type="project" value="InterPro"/>
</dbReference>
<dbReference type="PROSITE" id="PS51371">
    <property type="entry name" value="CBS"/>
    <property type="match status" value="1"/>
</dbReference>
<dbReference type="SUPFAM" id="SSF158791">
    <property type="entry name" value="MgtE N-terminal domain-like"/>
    <property type="match status" value="1"/>
</dbReference>
<dbReference type="GO" id="GO:0016020">
    <property type="term" value="C:membrane"/>
    <property type="evidence" value="ECO:0007669"/>
    <property type="project" value="InterPro"/>
</dbReference>
<protein>
    <submittedName>
        <fullName evidence="2">Unannotated protein</fullName>
    </submittedName>
</protein>
<dbReference type="EMBL" id="CAFBQD010000001">
    <property type="protein sequence ID" value="CAB5044066.1"/>
    <property type="molecule type" value="Genomic_DNA"/>
</dbReference>
<dbReference type="Gene3D" id="3.10.580.10">
    <property type="entry name" value="CBS-domain"/>
    <property type="match status" value="1"/>
</dbReference>